<evidence type="ECO:0000256" key="2">
    <source>
        <dbReference type="ARBA" id="ARBA00022448"/>
    </source>
</evidence>
<name>A0A4R4VJE0_9ACTN</name>
<feature type="transmembrane region" description="Helical" evidence="8">
    <location>
        <begin position="170"/>
        <end position="195"/>
    </location>
</feature>
<dbReference type="Proteomes" id="UP000295258">
    <property type="component" value="Unassembled WGS sequence"/>
</dbReference>
<evidence type="ECO:0000313" key="9">
    <source>
        <dbReference type="EMBL" id="TDD05839.1"/>
    </source>
</evidence>
<accession>A0A4R4VJE0</accession>
<keyword evidence="2" id="KW-0813">Transport</keyword>
<proteinExistence type="predicted"/>
<comment type="caution">
    <text evidence="9">The sequence shown here is derived from an EMBL/GenBank/DDBJ whole genome shotgun (WGS) entry which is preliminary data.</text>
</comment>
<keyword evidence="3" id="KW-1003">Cell membrane</keyword>
<evidence type="ECO:0000313" key="10">
    <source>
        <dbReference type="Proteomes" id="UP000295258"/>
    </source>
</evidence>
<dbReference type="EMBL" id="SMKO01000036">
    <property type="protein sequence ID" value="TDD05839.1"/>
    <property type="molecule type" value="Genomic_DNA"/>
</dbReference>
<organism evidence="9 10">
    <name type="scientific">Nonomuraea deserti</name>
    <dbReference type="NCBI Taxonomy" id="1848322"/>
    <lineage>
        <taxon>Bacteria</taxon>
        <taxon>Bacillati</taxon>
        <taxon>Actinomycetota</taxon>
        <taxon>Actinomycetes</taxon>
        <taxon>Streptosporangiales</taxon>
        <taxon>Streptosporangiaceae</taxon>
        <taxon>Nonomuraea</taxon>
    </lineage>
</organism>
<evidence type="ECO:0000256" key="1">
    <source>
        <dbReference type="ARBA" id="ARBA00004651"/>
    </source>
</evidence>
<dbReference type="PANTHER" id="PTHR32196">
    <property type="entry name" value="ABC TRANSPORTER PERMEASE PROTEIN YPHD-RELATED-RELATED"/>
    <property type="match status" value="1"/>
</dbReference>
<dbReference type="AlphaFoldDB" id="A0A4R4VJE0"/>
<evidence type="ECO:0000256" key="8">
    <source>
        <dbReference type="SAM" id="Phobius"/>
    </source>
</evidence>
<evidence type="ECO:0000256" key="5">
    <source>
        <dbReference type="ARBA" id="ARBA00022692"/>
    </source>
</evidence>
<gene>
    <name evidence="9" type="ORF">E1292_16350</name>
</gene>
<feature type="transmembrane region" description="Helical" evidence="8">
    <location>
        <begin position="103"/>
        <end position="123"/>
    </location>
</feature>
<feature type="transmembrane region" description="Helical" evidence="8">
    <location>
        <begin position="73"/>
        <end position="97"/>
    </location>
</feature>
<keyword evidence="5 8" id="KW-0812">Transmembrane</keyword>
<keyword evidence="10" id="KW-1185">Reference proteome</keyword>
<evidence type="ECO:0000256" key="3">
    <source>
        <dbReference type="ARBA" id="ARBA00022475"/>
    </source>
</evidence>
<sequence length="329" mass="32959">MEHRSVMSPVNISRRKGASQRLDIGGYLPAVLLVVLVGLVVARDPAFLGVASLRSVAVQAAPILLLAVGLTPVILLGGIDLSVAALTSLCSVLLVSWANQAGITGVAGVVALATAAGAVVGVVHSVAQVPSFIVTLGALGLYSGLSLEASDATNTPLAEGSPAISWVNDYFAGIPAGFVFGLIVLAIVGLMVRFLPWGRYLYAMGSAEPAALMSGVPKIRVRAAAFALTGMTSAMAAIVLVGRTSFGSPTLASGLLLPAIAAVVVGGTAISGGVGGVGRTLVGVLTVTVVQIGMVVIGIDPVLQNVIFGAVIIVAVALTIDRAKLSVIK</sequence>
<dbReference type="CDD" id="cd06579">
    <property type="entry name" value="TM_PBP1_transp_AraH_like"/>
    <property type="match status" value="1"/>
</dbReference>
<keyword evidence="6 8" id="KW-1133">Transmembrane helix</keyword>
<feature type="transmembrane region" description="Helical" evidence="8">
    <location>
        <begin position="255"/>
        <end position="274"/>
    </location>
</feature>
<reference evidence="9 10" key="1">
    <citation type="submission" date="2019-03" db="EMBL/GenBank/DDBJ databases">
        <title>Draft genome sequences of novel Actinobacteria.</title>
        <authorList>
            <person name="Sahin N."/>
            <person name="Ay H."/>
            <person name="Saygin H."/>
        </authorList>
    </citation>
    <scope>NUCLEOTIDE SEQUENCE [LARGE SCALE GENOMIC DNA]</scope>
    <source>
        <strain evidence="9 10">KC310</strain>
    </source>
</reference>
<dbReference type="GO" id="GO:0005886">
    <property type="term" value="C:plasma membrane"/>
    <property type="evidence" value="ECO:0007669"/>
    <property type="project" value="UniProtKB-SubCell"/>
</dbReference>
<dbReference type="GO" id="GO:0022857">
    <property type="term" value="F:transmembrane transporter activity"/>
    <property type="evidence" value="ECO:0007669"/>
    <property type="project" value="InterPro"/>
</dbReference>
<feature type="transmembrane region" description="Helical" evidence="8">
    <location>
        <begin position="281"/>
        <end position="299"/>
    </location>
</feature>
<keyword evidence="4" id="KW-0997">Cell inner membrane</keyword>
<feature type="transmembrane region" description="Helical" evidence="8">
    <location>
        <begin position="305"/>
        <end position="323"/>
    </location>
</feature>
<feature type="transmembrane region" description="Helical" evidence="8">
    <location>
        <begin position="130"/>
        <end position="150"/>
    </location>
</feature>
<dbReference type="InterPro" id="IPR001851">
    <property type="entry name" value="ABC_transp_permease"/>
</dbReference>
<protein>
    <submittedName>
        <fullName evidence="9">ABC transporter permease</fullName>
    </submittedName>
</protein>
<keyword evidence="7 8" id="KW-0472">Membrane</keyword>
<feature type="transmembrane region" description="Helical" evidence="8">
    <location>
        <begin position="223"/>
        <end position="243"/>
    </location>
</feature>
<dbReference type="PANTHER" id="PTHR32196:SF21">
    <property type="entry name" value="ABC TRANSPORTER PERMEASE PROTEIN YPHD-RELATED"/>
    <property type="match status" value="1"/>
</dbReference>
<evidence type="ECO:0000256" key="6">
    <source>
        <dbReference type="ARBA" id="ARBA00022989"/>
    </source>
</evidence>
<evidence type="ECO:0000256" key="4">
    <source>
        <dbReference type="ARBA" id="ARBA00022519"/>
    </source>
</evidence>
<feature type="transmembrane region" description="Helical" evidence="8">
    <location>
        <begin position="21"/>
        <end position="41"/>
    </location>
</feature>
<comment type="subcellular location">
    <subcellularLocation>
        <location evidence="1">Cell membrane</location>
        <topology evidence="1">Multi-pass membrane protein</topology>
    </subcellularLocation>
</comment>
<dbReference type="Pfam" id="PF02653">
    <property type="entry name" value="BPD_transp_2"/>
    <property type="match status" value="1"/>
</dbReference>
<evidence type="ECO:0000256" key="7">
    <source>
        <dbReference type="ARBA" id="ARBA00023136"/>
    </source>
</evidence>